<protein>
    <submittedName>
        <fullName evidence="1">Uncharacterized protein</fullName>
    </submittedName>
</protein>
<keyword evidence="2" id="KW-1185">Reference proteome</keyword>
<name>A0ABP8NJL8_9BACT</name>
<evidence type="ECO:0000313" key="2">
    <source>
        <dbReference type="Proteomes" id="UP001500067"/>
    </source>
</evidence>
<reference evidence="2" key="1">
    <citation type="journal article" date="2019" name="Int. J. Syst. Evol. Microbiol.">
        <title>The Global Catalogue of Microorganisms (GCM) 10K type strain sequencing project: providing services to taxonomists for standard genome sequencing and annotation.</title>
        <authorList>
            <consortium name="The Broad Institute Genomics Platform"/>
            <consortium name="The Broad Institute Genome Sequencing Center for Infectious Disease"/>
            <person name="Wu L."/>
            <person name="Ma J."/>
        </authorList>
    </citation>
    <scope>NUCLEOTIDE SEQUENCE [LARGE SCALE GENOMIC DNA]</scope>
    <source>
        <strain evidence="2">JCM 32105</strain>
    </source>
</reference>
<comment type="caution">
    <text evidence="1">The sequence shown here is derived from an EMBL/GenBank/DDBJ whole genome shotgun (WGS) entry which is preliminary data.</text>
</comment>
<proteinExistence type="predicted"/>
<evidence type="ECO:0000313" key="1">
    <source>
        <dbReference type="EMBL" id="GAA4468432.1"/>
    </source>
</evidence>
<gene>
    <name evidence="1" type="ORF">GCM10023093_26020</name>
</gene>
<organism evidence="1 2">
    <name type="scientific">Nemorincola caseinilytica</name>
    <dbReference type="NCBI Taxonomy" id="2054315"/>
    <lineage>
        <taxon>Bacteria</taxon>
        <taxon>Pseudomonadati</taxon>
        <taxon>Bacteroidota</taxon>
        <taxon>Chitinophagia</taxon>
        <taxon>Chitinophagales</taxon>
        <taxon>Chitinophagaceae</taxon>
        <taxon>Nemorincola</taxon>
    </lineage>
</organism>
<sequence>MNKHNYSISIPAKTEAEAADKIKALSVLATKLTAKELTKLAHTVQHDPVKTAMAKAYLGV</sequence>
<dbReference type="EMBL" id="BAABFA010000019">
    <property type="protein sequence ID" value="GAA4468432.1"/>
    <property type="molecule type" value="Genomic_DNA"/>
</dbReference>
<accession>A0ABP8NJL8</accession>
<dbReference type="Proteomes" id="UP001500067">
    <property type="component" value="Unassembled WGS sequence"/>
</dbReference>
<dbReference type="RefSeq" id="WP_345083914.1">
    <property type="nucleotide sequence ID" value="NZ_BAABFA010000019.1"/>
</dbReference>